<sequence length="130" mass="14540">MIFFGADQGLNASLEETLAFVDSLELEDGAGSSLDSSTSINFDSCSAVTITSAPIQSAGDPSTNRVDDLVKISPVVIETKLKKRRGKTKRKRCNLSSSTRLQQRKKTEILYLRKRVQEMEDYIMQLKHRV</sequence>
<reference evidence="4 5" key="1">
    <citation type="submission" date="2018-08" db="EMBL/GenBank/DDBJ databases">
        <title>Genomic investigation of the strawberry pathogen Phytophthora fragariae indicates pathogenicity is determined by transcriptional variation in three key races.</title>
        <authorList>
            <person name="Adams T.M."/>
            <person name="Armitage A.D."/>
            <person name="Sobczyk M.K."/>
            <person name="Bates H.J."/>
            <person name="Dunwell J.M."/>
            <person name="Nellist C.F."/>
            <person name="Harrison R.J."/>
        </authorList>
    </citation>
    <scope>NUCLEOTIDE SEQUENCE [LARGE SCALE GENOMIC DNA]</scope>
    <source>
        <strain evidence="3 5">BC-1</strain>
        <strain evidence="1 4">NOV-9</strain>
        <strain evidence="2 6">ONT-3</strain>
    </source>
</reference>
<gene>
    <name evidence="3" type="ORF">PF002_g20463</name>
    <name evidence="1" type="ORF">PF009_g20176</name>
    <name evidence="2" type="ORF">PF010_g18758</name>
</gene>
<name>A0A6A3E844_9STRA</name>
<evidence type="ECO:0000313" key="4">
    <source>
        <dbReference type="Proteomes" id="UP000429523"/>
    </source>
</evidence>
<comment type="caution">
    <text evidence="1">The sequence shown here is derived from an EMBL/GenBank/DDBJ whole genome shotgun (WGS) entry which is preliminary data.</text>
</comment>
<evidence type="ECO:0000313" key="3">
    <source>
        <dbReference type="EMBL" id="KAE9204987.1"/>
    </source>
</evidence>
<dbReference type="Proteomes" id="UP000429523">
    <property type="component" value="Unassembled WGS sequence"/>
</dbReference>
<evidence type="ECO:0000313" key="6">
    <source>
        <dbReference type="Proteomes" id="UP000488956"/>
    </source>
</evidence>
<dbReference type="AlphaFoldDB" id="A0A6A3E844"/>
<accession>A0A6A3E844</accession>
<dbReference type="EMBL" id="QXFX01001453">
    <property type="protein sequence ID" value="KAE9090016.1"/>
    <property type="molecule type" value="Genomic_DNA"/>
</dbReference>
<protein>
    <submittedName>
        <fullName evidence="1">Uncharacterized protein</fullName>
    </submittedName>
</protein>
<dbReference type="Proteomes" id="UP000440367">
    <property type="component" value="Unassembled WGS sequence"/>
</dbReference>
<dbReference type="EMBL" id="QXGD01001491">
    <property type="protein sequence ID" value="KAE9204987.1"/>
    <property type="molecule type" value="Genomic_DNA"/>
</dbReference>
<dbReference type="EMBL" id="QXGF01001478">
    <property type="protein sequence ID" value="KAE8929705.1"/>
    <property type="molecule type" value="Genomic_DNA"/>
</dbReference>
<evidence type="ECO:0000313" key="5">
    <source>
        <dbReference type="Proteomes" id="UP000440367"/>
    </source>
</evidence>
<dbReference type="Proteomes" id="UP000488956">
    <property type="component" value="Unassembled WGS sequence"/>
</dbReference>
<evidence type="ECO:0000313" key="2">
    <source>
        <dbReference type="EMBL" id="KAE9090016.1"/>
    </source>
</evidence>
<organism evidence="1 4">
    <name type="scientific">Phytophthora fragariae</name>
    <dbReference type="NCBI Taxonomy" id="53985"/>
    <lineage>
        <taxon>Eukaryota</taxon>
        <taxon>Sar</taxon>
        <taxon>Stramenopiles</taxon>
        <taxon>Oomycota</taxon>
        <taxon>Peronosporomycetes</taxon>
        <taxon>Peronosporales</taxon>
        <taxon>Peronosporaceae</taxon>
        <taxon>Phytophthora</taxon>
    </lineage>
</organism>
<evidence type="ECO:0000313" key="1">
    <source>
        <dbReference type="EMBL" id="KAE8929705.1"/>
    </source>
</evidence>
<proteinExistence type="predicted"/>